<evidence type="ECO:0000259" key="3">
    <source>
        <dbReference type="Pfam" id="PF01425"/>
    </source>
</evidence>
<protein>
    <recommendedName>
        <fullName evidence="3">Amidase domain-containing protein</fullName>
    </recommendedName>
</protein>
<dbReference type="Proteomes" id="UP000612055">
    <property type="component" value="Unassembled WGS sequence"/>
</dbReference>
<dbReference type="OrthoDB" id="421993at2759"/>
<dbReference type="InterPro" id="IPR023631">
    <property type="entry name" value="Amidase_dom"/>
</dbReference>
<accession>A0A836BRZ3</accession>
<dbReference type="EMBL" id="JAEHOE010000110">
    <property type="protein sequence ID" value="KAG2486612.1"/>
    <property type="molecule type" value="Genomic_DNA"/>
</dbReference>
<evidence type="ECO:0000256" key="1">
    <source>
        <dbReference type="ARBA" id="ARBA00009199"/>
    </source>
</evidence>
<dbReference type="InterPro" id="IPR000120">
    <property type="entry name" value="Amidase"/>
</dbReference>
<dbReference type="InterPro" id="IPR020556">
    <property type="entry name" value="Amidase_CS"/>
</dbReference>
<dbReference type="PANTHER" id="PTHR11895:SF67">
    <property type="entry name" value="AMIDASE DOMAIN-CONTAINING PROTEIN"/>
    <property type="match status" value="1"/>
</dbReference>
<gene>
    <name evidence="4" type="ORF">HYH03_014780</name>
</gene>
<proteinExistence type="inferred from homology"/>
<comment type="caution">
    <text evidence="4">The sequence shown here is derived from an EMBL/GenBank/DDBJ whole genome shotgun (WGS) entry which is preliminary data.</text>
</comment>
<organism evidence="4 5">
    <name type="scientific">Edaphochlamys debaryana</name>
    <dbReference type="NCBI Taxonomy" id="47281"/>
    <lineage>
        <taxon>Eukaryota</taxon>
        <taxon>Viridiplantae</taxon>
        <taxon>Chlorophyta</taxon>
        <taxon>core chlorophytes</taxon>
        <taxon>Chlorophyceae</taxon>
        <taxon>CS clade</taxon>
        <taxon>Chlamydomonadales</taxon>
        <taxon>Chlamydomonadales incertae sedis</taxon>
        <taxon>Edaphochlamys</taxon>
    </lineage>
</organism>
<feature type="region of interest" description="Disordered" evidence="2">
    <location>
        <begin position="143"/>
        <end position="176"/>
    </location>
</feature>
<feature type="domain" description="Amidase" evidence="3">
    <location>
        <begin position="230"/>
        <end position="429"/>
    </location>
</feature>
<keyword evidence="5" id="KW-1185">Reference proteome</keyword>
<dbReference type="SUPFAM" id="SSF75304">
    <property type="entry name" value="Amidase signature (AS) enzymes"/>
    <property type="match status" value="1"/>
</dbReference>
<feature type="compositionally biased region" description="Low complexity" evidence="2">
    <location>
        <begin position="714"/>
        <end position="731"/>
    </location>
</feature>
<sequence length="741" mass="75050">MAPKRVQHLKPATELGDDEPYELRELSAPVLRGASLALFLSAMESWVGAWVYPLLATQSGVPQVLHDIRLPEPPLFLPDVDPVTHEPEPHAAPMLPAPGSGSRSGSGSGNGGGVGSIKEAVLRPLAAVEGALKQGLLPHTRQLEAASGPGPAAGAGVDPGAGGEPGPKGPGLGPAAFSGGPTVVDYARAYRSGATTPTEVAERIIVFVEAGGPTGARPGLGWFVPSGWRPEEVRRQAAESTRRLAAGQPRSLLEGVPYAIKDVADALPYITTGGTTFLAQERPVLTEAPYVAALGAMGAVLLGKTALHEIGLGITGLNPASGATALNPHAPLVPEAAGAVPGGAPLHYTGGSSSGTGAILAAGLCPIAIGSDGGGSIRIPASFCGVVGLKPSAGRVGGSGVVEVDCTVATMGPMAGCVQDVALLYGIMAQFGPSVPAVGPDWAQAGPGPEPDLEEGEDPLPPPLLPSPWPEAAAPGAAVAQPLKGLRIGVYDKWFDHASPAVTAVCRRALAAAEAAGACLVAVSVPELEQLRVAHTVTIVSEMLHNFRERWSRPALRSAFNRDVRLALATARFWGAPDYLQAQRIRARANVHFRRVLSDVHVIATPTTPIPAPRIHPAALSGGESNLQQVSRVMRFVVAANMLGLPAISVPVGLVPAEEDASKVAAAAAGAGGPGGPLMLPAGLQLLGRPQAEATLLRAAAVLEAVLGSASPAATEAGGLAGGRRAAGTRLNPLTGERSGL</sequence>
<dbReference type="GO" id="GO:0003824">
    <property type="term" value="F:catalytic activity"/>
    <property type="evidence" value="ECO:0007669"/>
    <property type="project" value="InterPro"/>
</dbReference>
<evidence type="ECO:0000313" key="4">
    <source>
        <dbReference type="EMBL" id="KAG2486612.1"/>
    </source>
</evidence>
<dbReference type="PANTHER" id="PTHR11895">
    <property type="entry name" value="TRANSAMIDASE"/>
    <property type="match status" value="1"/>
</dbReference>
<comment type="similarity">
    <text evidence="1">Belongs to the amidase family.</text>
</comment>
<feature type="domain" description="Amidase" evidence="3">
    <location>
        <begin position="477"/>
        <end position="697"/>
    </location>
</feature>
<dbReference type="InterPro" id="IPR036928">
    <property type="entry name" value="AS_sf"/>
</dbReference>
<feature type="region of interest" description="Disordered" evidence="2">
    <location>
        <begin position="714"/>
        <end position="741"/>
    </location>
</feature>
<dbReference type="AlphaFoldDB" id="A0A836BRZ3"/>
<feature type="region of interest" description="Disordered" evidence="2">
    <location>
        <begin position="439"/>
        <end position="462"/>
    </location>
</feature>
<feature type="compositionally biased region" description="Gly residues" evidence="2">
    <location>
        <begin position="102"/>
        <end position="115"/>
    </location>
</feature>
<reference evidence="4" key="1">
    <citation type="journal article" date="2020" name="bioRxiv">
        <title>Comparative genomics of Chlamydomonas.</title>
        <authorList>
            <person name="Craig R.J."/>
            <person name="Hasan A.R."/>
            <person name="Ness R.W."/>
            <person name="Keightley P.D."/>
        </authorList>
    </citation>
    <scope>NUCLEOTIDE SEQUENCE</scope>
    <source>
        <strain evidence="4">CCAP 11/70</strain>
    </source>
</reference>
<evidence type="ECO:0000313" key="5">
    <source>
        <dbReference type="Proteomes" id="UP000612055"/>
    </source>
</evidence>
<evidence type="ECO:0000256" key="2">
    <source>
        <dbReference type="SAM" id="MobiDB-lite"/>
    </source>
</evidence>
<name>A0A836BRZ3_9CHLO</name>
<dbReference type="Gene3D" id="3.90.1300.10">
    <property type="entry name" value="Amidase signature (AS) domain"/>
    <property type="match status" value="1"/>
</dbReference>
<dbReference type="PROSITE" id="PS00571">
    <property type="entry name" value="AMIDASES"/>
    <property type="match status" value="1"/>
</dbReference>
<feature type="compositionally biased region" description="Gly residues" evidence="2">
    <location>
        <begin position="151"/>
        <end position="172"/>
    </location>
</feature>
<dbReference type="Pfam" id="PF01425">
    <property type="entry name" value="Amidase"/>
    <property type="match status" value="2"/>
</dbReference>
<feature type="region of interest" description="Disordered" evidence="2">
    <location>
        <begin position="79"/>
        <end position="115"/>
    </location>
</feature>